<comment type="subcellular location">
    <subcellularLocation>
        <location evidence="1">Cell outer membrane</location>
    </subcellularLocation>
</comment>
<evidence type="ECO:0000313" key="10">
    <source>
        <dbReference type="Proteomes" id="UP001598201"/>
    </source>
</evidence>
<dbReference type="EMBL" id="JBHUCJ010000024">
    <property type="protein sequence ID" value="MFD3224228.1"/>
    <property type="molecule type" value="Genomic_DNA"/>
</dbReference>
<dbReference type="EMBL" id="CP002505">
    <property type="protein sequence ID" value="ADW73658.1"/>
    <property type="molecule type" value="Genomic_DNA"/>
</dbReference>
<dbReference type="eggNOG" id="COG3713">
    <property type="taxonomic scope" value="Bacteria"/>
</dbReference>
<keyword evidence="10" id="KW-1185">Reference proteome</keyword>
<evidence type="ECO:0000256" key="4">
    <source>
        <dbReference type="ARBA" id="ARBA00023136"/>
    </source>
</evidence>
<reference evidence="9" key="1">
    <citation type="submission" date="2011-01" db="EMBL/GenBank/DDBJ databases">
        <title>Complete sequence of chromosome of Rahnella sp. Y9602.</title>
        <authorList>
            <consortium name="US DOE Joint Genome Institute"/>
            <person name="Lucas S."/>
            <person name="Copeland A."/>
            <person name="Lapidus A."/>
            <person name="Cheng J.-F."/>
            <person name="Goodwin L."/>
            <person name="Pitluck S."/>
            <person name="Lu M."/>
            <person name="Detter J.C."/>
            <person name="Han C."/>
            <person name="Tapia R."/>
            <person name="Land M."/>
            <person name="Hauser L."/>
            <person name="Kyrpides N."/>
            <person name="Ivanova N."/>
            <person name="Ovchinnikova G."/>
            <person name="Pagani I."/>
            <person name="Sobecky P.A."/>
            <person name="Martinez R.J."/>
            <person name="Woyke T."/>
        </authorList>
    </citation>
    <scope>NUCLEOTIDE SEQUENCE [LARGE SCALE GENOMIC DNA]</scope>
    <source>
        <strain evidence="9">Y9602</strain>
    </source>
</reference>
<dbReference type="GO" id="GO:0009252">
    <property type="term" value="P:peptidoglycan biosynthetic process"/>
    <property type="evidence" value="ECO:0007669"/>
    <property type="project" value="TreeGrafter"/>
</dbReference>
<proteinExistence type="inferred from homology"/>
<dbReference type="KEGG" id="rah:Rahaq_2046"/>
<dbReference type="Proteomes" id="UP001598201">
    <property type="component" value="Unassembled WGS sequence"/>
</dbReference>
<sequence length="249" mass="27839" precursor="true">MKMINLKTLSIVSAAVLCSHAAVAGTWQAGASALVAPDPYRGNNDHVYPVPIINYDNDDFYFHTLMAGYYLWNDDANKLSVTASYFPLSFDPSDSDDKRMKRLDKRHSTLMAGLAYSHNAEWGTLRASFNADTLDTSNGMTADLAYLYAIKGSNWAVVPGFGVTWFSSNLTQYYYGVTKDESRRSGFHSYSPNDSFSPYVEVSAKYNFTPAWQGFVTGRYLRLSSEVTDSPIIENNWTGVLWTGVTYTF</sequence>
<dbReference type="Pfam" id="PF06629">
    <property type="entry name" value="MipA"/>
    <property type="match status" value="1"/>
</dbReference>
<dbReference type="RefSeq" id="WP_013575359.1">
    <property type="nucleotide sequence ID" value="NC_015061.1"/>
</dbReference>
<dbReference type="PANTHER" id="PTHR38776">
    <property type="entry name" value="MLTA-INTERACTING PROTEIN-RELATED"/>
    <property type="match status" value="1"/>
</dbReference>
<evidence type="ECO:0000313" key="8">
    <source>
        <dbReference type="EMBL" id="MFD3224228.1"/>
    </source>
</evidence>
<evidence type="ECO:0000256" key="1">
    <source>
        <dbReference type="ARBA" id="ARBA00004442"/>
    </source>
</evidence>
<dbReference type="OrthoDB" id="8562138at2"/>
<evidence type="ECO:0000256" key="6">
    <source>
        <dbReference type="SAM" id="SignalP"/>
    </source>
</evidence>
<keyword evidence="3 6" id="KW-0732">Signal</keyword>
<feature type="signal peptide" evidence="6">
    <location>
        <begin position="1"/>
        <end position="24"/>
    </location>
</feature>
<protein>
    <submittedName>
        <fullName evidence="8">MipA/OmpV family protein</fullName>
    </submittedName>
    <submittedName>
        <fullName evidence="7">MltA-interacting MipA family protein</fullName>
    </submittedName>
</protein>
<dbReference type="GeneID" id="95417040"/>
<evidence type="ECO:0000256" key="5">
    <source>
        <dbReference type="ARBA" id="ARBA00023237"/>
    </source>
</evidence>
<dbReference type="HOGENOM" id="CLU_063465_3_0_6"/>
<reference evidence="8 10" key="3">
    <citation type="submission" date="2024-09" db="EMBL/GenBank/DDBJ databases">
        <title>Genomes of Rahnella.</title>
        <authorList>
            <person name="Mnguni F.C."/>
            <person name="Shin G.Y."/>
            <person name="Coutinho T."/>
        </authorList>
    </citation>
    <scope>NUCLEOTIDE SEQUENCE [LARGE SCALE GENOMIC DNA]</scope>
    <source>
        <strain evidence="8 10">20WA0057</strain>
    </source>
</reference>
<feature type="chain" id="PRO_5002608997" evidence="6">
    <location>
        <begin position="25"/>
        <end position="249"/>
    </location>
</feature>
<keyword evidence="5" id="KW-0998">Cell outer membrane</keyword>
<reference evidence="7 9" key="2">
    <citation type="journal article" date="2012" name="J. Bacteriol.">
        <title>Complete Genome Sequence of Rahnella sp. Strain Y9602, a Gammaproteobacterium Isolate from Metal- and Radionuclide-Contaminated Soil.</title>
        <authorList>
            <person name="Martinez R.J."/>
            <person name="Bruce D."/>
            <person name="Detter C."/>
            <person name="Goodwin L.A."/>
            <person name="Han J."/>
            <person name="Han C.S."/>
            <person name="Held B."/>
            <person name="Land M.L."/>
            <person name="Mikhailova N."/>
            <person name="Nolan M."/>
            <person name="Pennacchio L."/>
            <person name="Pitluck S."/>
            <person name="Tapia R."/>
            <person name="Woyke T."/>
            <person name="Sobecky P.A."/>
        </authorList>
    </citation>
    <scope>NUCLEOTIDE SEQUENCE [LARGE SCALE GENOMIC DNA]</scope>
    <source>
        <strain evidence="7 9">Y9602</strain>
    </source>
</reference>
<evidence type="ECO:0000256" key="2">
    <source>
        <dbReference type="ARBA" id="ARBA00005722"/>
    </source>
</evidence>
<organism evidence="7 9">
    <name type="scientific">Rahnella sp. (strain Y9602)</name>
    <dbReference type="NCBI Taxonomy" id="2703885"/>
    <lineage>
        <taxon>Bacteria</taxon>
        <taxon>Pseudomonadati</taxon>
        <taxon>Pseudomonadota</taxon>
        <taxon>Gammaproteobacteria</taxon>
        <taxon>Enterobacterales</taxon>
        <taxon>Yersiniaceae</taxon>
        <taxon>Rahnella</taxon>
    </lineage>
</organism>
<evidence type="ECO:0000256" key="3">
    <source>
        <dbReference type="ARBA" id="ARBA00022729"/>
    </source>
</evidence>
<dbReference type="AlphaFoldDB" id="A0A0H3F9P6"/>
<name>A0A0H3F9P6_RAHSY</name>
<dbReference type="GO" id="GO:0009279">
    <property type="term" value="C:cell outer membrane"/>
    <property type="evidence" value="ECO:0007669"/>
    <property type="project" value="UniProtKB-SubCell"/>
</dbReference>
<comment type="similarity">
    <text evidence="2">Belongs to the MipA/OmpV family.</text>
</comment>
<evidence type="ECO:0000313" key="9">
    <source>
        <dbReference type="Proteomes" id="UP000007257"/>
    </source>
</evidence>
<dbReference type="PANTHER" id="PTHR38776:SF1">
    <property type="entry name" value="MLTA-INTERACTING PROTEIN-RELATED"/>
    <property type="match status" value="1"/>
</dbReference>
<dbReference type="Proteomes" id="UP000007257">
    <property type="component" value="Chromosome"/>
</dbReference>
<gene>
    <name evidence="7" type="ordered locus">Rahaq_2046</name>
    <name evidence="8" type="ORF">ACFPK4_11845</name>
</gene>
<evidence type="ECO:0000313" key="7">
    <source>
        <dbReference type="EMBL" id="ADW73658.1"/>
    </source>
</evidence>
<keyword evidence="4" id="KW-0472">Membrane</keyword>
<dbReference type="InterPro" id="IPR010583">
    <property type="entry name" value="MipA"/>
</dbReference>
<accession>A0A0H3F9P6</accession>